<dbReference type="EC" id="1.-.-.-" evidence="4"/>
<keyword evidence="2" id="KW-0285">Flavoprotein</keyword>
<evidence type="ECO:0000256" key="1">
    <source>
        <dbReference type="ARBA" id="ARBA00001917"/>
    </source>
</evidence>
<dbReference type="Proteomes" id="UP001300672">
    <property type="component" value="Chromosome"/>
</dbReference>
<evidence type="ECO:0000259" key="3">
    <source>
        <dbReference type="Pfam" id="PF03358"/>
    </source>
</evidence>
<gene>
    <name evidence="4" type="ORF">QJT80_07480</name>
</gene>
<dbReference type="GO" id="GO:0010181">
    <property type="term" value="F:FMN binding"/>
    <property type="evidence" value="ECO:0007669"/>
    <property type="project" value="TreeGrafter"/>
</dbReference>
<evidence type="ECO:0000313" key="4">
    <source>
        <dbReference type="EMBL" id="WGZ92318.1"/>
    </source>
</evidence>
<dbReference type="PANTHER" id="PTHR30543">
    <property type="entry name" value="CHROMATE REDUCTASE"/>
    <property type="match status" value="1"/>
</dbReference>
<reference evidence="4" key="2">
    <citation type="submission" date="2023-04" db="EMBL/GenBank/DDBJ databases">
        <authorList>
            <person name="Beletskiy A.V."/>
            <person name="Mardanov A.V."/>
            <person name="Ravin N.V."/>
        </authorList>
    </citation>
    <scope>NUCLEOTIDE SEQUENCE</scope>
    <source>
        <strain evidence="4">GKL-01</strain>
    </source>
</reference>
<comment type="cofactor">
    <cofactor evidence="1">
        <name>FMN</name>
        <dbReference type="ChEBI" id="CHEBI:58210"/>
    </cofactor>
</comment>
<dbReference type="GO" id="GO:0005829">
    <property type="term" value="C:cytosol"/>
    <property type="evidence" value="ECO:0007669"/>
    <property type="project" value="TreeGrafter"/>
</dbReference>
<dbReference type="SUPFAM" id="SSF52218">
    <property type="entry name" value="Flavoproteins"/>
    <property type="match status" value="1"/>
</dbReference>
<reference evidence="4" key="1">
    <citation type="journal article" date="2023" name="Int. J. Mol. Sci.">
        <title>Metagenomics Revealed a New Genus 'Candidatus Thiocaldithrix dubininis' gen. nov., sp. nov. and a New Species 'Candidatus Thiothrix putei' sp. nov. in the Family Thiotrichaceae, Some Members of Which Have Traits of Both Na+- and H+-Motive Energetics.</title>
        <authorList>
            <person name="Ravin N.V."/>
            <person name="Muntyan M.S."/>
            <person name="Smolyakov D.D."/>
            <person name="Rudenko T.S."/>
            <person name="Beletsky A.V."/>
            <person name="Mardanov A.V."/>
            <person name="Grabovich M.Y."/>
        </authorList>
    </citation>
    <scope>NUCLEOTIDE SEQUENCE</scope>
    <source>
        <strain evidence="4">GKL-01</strain>
    </source>
</reference>
<name>A0AA95HAX4_9GAMM</name>
<evidence type="ECO:0000256" key="2">
    <source>
        <dbReference type="ARBA" id="ARBA00022643"/>
    </source>
</evidence>
<dbReference type="GO" id="GO:0016491">
    <property type="term" value="F:oxidoreductase activity"/>
    <property type="evidence" value="ECO:0007669"/>
    <property type="project" value="UniProtKB-KW"/>
</dbReference>
<dbReference type="Pfam" id="PF03358">
    <property type="entry name" value="FMN_red"/>
    <property type="match status" value="1"/>
</dbReference>
<dbReference type="Gene3D" id="3.40.50.360">
    <property type="match status" value="1"/>
</dbReference>
<accession>A0AA95HAX4</accession>
<dbReference type="EMBL" id="CP124755">
    <property type="protein sequence ID" value="WGZ92318.1"/>
    <property type="molecule type" value="Genomic_DNA"/>
</dbReference>
<dbReference type="KEGG" id="tdu:QJT80_07480"/>
<organism evidence="4">
    <name type="scientific">Candidatus Thiocaldithrix dubininis</name>
    <dbReference type="NCBI Taxonomy" id="3080823"/>
    <lineage>
        <taxon>Bacteria</taxon>
        <taxon>Pseudomonadati</taxon>
        <taxon>Pseudomonadota</taxon>
        <taxon>Gammaproteobacteria</taxon>
        <taxon>Thiotrichales</taxon>
        <taxon>Thiotrichaceae</taxon>
        <taxon>Candidatus Thiocaldithrix</taxon>
    </lineage>
</organism>
<proteinExistence type="predicted"/>
<dbReference type="PANTHER" id="PTHR30543:SF21">
    <property type="entry name" value="NAD(P)H-DEPENDENT FMN REDUCTASE LOT6"/>
    <property type="match status" value="1"/>
</dbReference>
<dbReference type="InterPro" id="IPR050712">
    <property type="entry name" value="NAD(P)H-dep_reductase"/>
</dbReference>
<feature type="domain" description="NADPH-dependent FMN reductase-like" evidence="3">
    <location>
        <begin position="5"/>
        <end position="145"/>
    </location>
</feature>
<dbReference type="InterPro" id="IPR005025">
    <property type="entry name" value="FMN_Rdtase-like_dom"/>
</dbReference>
<sequence>MSTIRVLGISGSLRAKSTNTGLLRYAQAHAPQGMSIEIADLSQIPFFNQDLTEKPEAVKTLLQQIAQADALLLACPEYNYSIAPALKNALDWASREPNNAALAGKATAILGAGGGMGTSRAQYHLRQVCVYVDLRPLNKPEVFCNAFANTFDADSNVVDSHVQGLIREQLSALKLWTEQLRK</sequence>
<dbReference type="AlphaFoldDB" id="A0AA95HAX4"/>
<protein>
    <submittedName>
        <fullName evidence="4">NADPH-dependent FMN reductase</fullName>
        <ecNumber evidence="4">1.-.-.-</ecNumber>
    </submittedName>
</protein>
<dbReference type="InterPro" id="IPR029039">
    <property type="entry name" value="Flavoprotein-like_sf"/>
</dbReference>
<keyword evidence="4" id="KW-0560">Oxidoreductase</keyword>
<keyword evidence="2" id="KW-0288">FMN</keyword>